<evidence type="ECO:0000256" key="1">
    <source>
        <dbReference type="SAM" id="MobiDB-lite"/>
    </source>
</evidence>
<dbReference type="InParanoid" id="E9G5B3"/>
<feature type="region of interest" description="Disordered" evidence="1">
    <location>
        <begin position="255"/>
        <end position="279"/>
    </location>
</feature>
<proteinExistence type="predicted"/>
<keyword evidence="3" id="KW-1185">Reference proteome</keyword>
<dbReference type="EMBL" id="GL732532">
    <property type="protein sequence ID" value="EFX85178.1"/>
    <property type="molecule type" value="Genomic_DNA"/>
</dbReference>
<name>E9G5B3_DAPPU</name>
<reference evidence="2 3" key="1">
    <citation type="journal article" date="2011" name="Science">
        <title>The ecoresponsive genome of Daphnia pulex.</title>
        <authorList>
            <person name="Colbourne J.K."/>
            <person name="Pfrender M.E."/>
            <person name="Gilbert D."/>
            <person name="Thomas W.K."/>
            <person name="Tucker A."/>
            <person name="Oakley T.H."/>
            <person name="Tokishita S."/>
            <person name="Aerts A."/>
            <person name="Arnold G.J."/>
            <person name="Basu M.K."/>
            <person name="Bauer D.J."/>
            <person name="Caceres C.E."/>
            <person name="Carmel L."/>
            <person name="Casola C."/>
            <person name="Choi J.H."/>
            <person name="Detter J.C."/>
            <person name="Dong Q."/>
            <person name="Dusheyko S."/>
            <person name="Eads B.D."/>
            <person name="Frohlich T."/>
            <person name="Geiler-Samerotte K.A."/>
            <person name="Gerlach D."/>
            <person name="Hatcher P."/>
            <person name="Jogdeo S."/>
            <person name="Krijgsveld J."/>
            <person name="Kriventseva E.V."/>
            <person name="Kultz D."/>
            <person name="Laforsch C."/>
            <person name="Lindquist E."/>
            <person name="Lopez J."/>
            <person name="Manak J.R."/>
            <person name="Muller J."/>
            <person name="Pangilinan J."/>
            <person name="Patwardhan R.P."/>
            <person name="Pitluck S."/>
            <person name="Pritham E.J."/>
            <person name="Rechtsteiner A."/>
            <person name="Rho M."/>
            <person name="Rogozin I.B."/>
            <person name="Sakarya O."/>
            <person name="Salamov A."/>
            <person name="Schaack S."/>
            <person name="Shapiro H."/>
            <person name="Shiga Y."/>
            <person name="Skalitzky C."/>
            <person name="Smith Z."/>
            <person name="Souvorov A."/>
            <person name="Sung W."/>
            <person name="Tang Z."/>
            <person name="Tsuchiya D."/>
            <person name="Tu H."/>
            <person name="Vos H."/>
            <person name="Wang M."/>
            <person name="Wolf Y.I."/>
            <person name="Yamagata H."/>
            <person name="Yamada T."/>
            <person name="Ye Y."/>
            <person name="Shaw J.R."/>
            <person name="Andrews J."/>
            <person name="Crease T.J."/>
            <person name="Tang H."/>
            <person name="Lucas S.M."/>
            <person name="Robertson H.M."/>
            <person name="Bork P."/>
            <person name="Koonin E.V."/>
            <person name="Zdobnov E.M."/>
            <person name="Grigoriev I.V."/>
            <person name="Lynch M."/>
            <person name="Boore J.L."/>
        </authorList>
    </citation>
    <scope>NUCLEOTIDE SEQUENCE [LARGE SCALE GENOMIC DNA]</scope>
</reference>
<evidence type="ECO:0000313" key="3">
    <source>
        <dbReference type="Proteomes" id="UP000000305"/>
    </source>
</evidence>
<feature type="compositionally biased region" description="Acidic residues" evidence="1">
    <location>
        <begin position="262"/>
        <end position="279"/>
    </location>
</feature>
<dbReference type="OrthoDB" id="6332532at2759"/>
<gene>
    <name evidence="2" type="ORF">DAPPUDRAFT_313803</name>
</gene>
<evidence type="ECO:0000313" key="2">
    <source>
        <dbReference type="EMBL" id="EFX85178.1"/>
    </source>
</evidence>
<organism evidence="2 3">
    <name type="scientific">Daphnia pulex</name>
    <name type="common">Water flea</name>
    <dbReference type="NCBI Taxonomy" id="6669"/>
    <lineage>
        <taxon>Eukaryota</taxon>
        <taxon>Metazoa</taxon>
        <taxon>Ecdysozoa</taxon>
        <taxon>Arthropoda</taxon>
        <taxon>Crustacea</taxon>
        <taxon>Branchiopoda</taxon>
        <taxon>Diplostraca</taxon>
        <taxon>Cladocera</taxon>
        <taxon>Anomopoda</taxon>
        <taxon>Daphniidae</taxon>
        <taxon>Daphnia</taxon>
    </lineage>
</organism>
<dbReference type="KEGG" id="dpx:DAPPUDRAFT_313803"/>
<dbReference type="AlphaFoldDB" id="E9G5B3"/>
<accession>E9G5B3</accession>
<protein>
    <submittedName>
        <fullName evidence="2">Uncharacterized protein</fullName>
    </submittedName>
</protein>
<dbReference type="Proteomes" id="UP000000305">
    <property type="component" value="Unassembled WGS sequence"/>
</dbReference>
<sequence>MSGFSSILQSLHTIFGKGVLGTSDNSSPAKQEWLERKAAVMRPGKRSYIIKSLWHVECSRCDHYLYQTEEEVEQEQRRLCVENYRTAFRAVKDCFDGVDGKSGRPWKIKYPALSSHDNVKVIKTLQKKWVKMFPSQDVEPVSEDMKFLLFADPYFQRACHQLTDTNDSFLLEYYQRVIHSLAKIASAMEKPKIAELILLYANDEREFALESNEPYSVTCWGEPAYAFLGGPLTERQLKWMKFAINVAHVPEKESDRIRYEHDDEQMPESSENVEEMAPS</sequence>
<dbReference type="HOGENOM" id="CLU_998392_0_0_1"/>